<evidence type="ECO:0000256" key="1">
    <source>
        <dbReference type="ARBA" id="ARBA00012417"/>
    </source>
</evidence>
<dbReference type="Proteomes" id="UP000184485">
    <property type="component" value="Unassembled WGS sequence"/>
</dbReference>
<dbReference type="SUPFAM" id="SSF52540">
    <property type="entry name" value="P-loop containing nucleoside triphosphate hydrolases"/>
    <property type="match status" value="1"/>
</dbReference>
<evidence type="ECO:0000256" key="2">
    <source>
        <dbReference type="ARBA" id="ARBA00022679"/>
    </source>
</evidence>
<organism evidence="8 9">
    <name type="scientific">Kaistia soli DSM 19436</name>
    <dbReference type="NCBI Taxonomy" id="1122133"/>
    <lineage>
        <taxon>Bacteria</taxon>
        <taxon>Pseudomonadati</taxon>
        <taxon>Pseudomonadota</taxon>
        <taxon>Alphaproteobacteria</taxon>
        <taxon>Hyphomicrobiales</taxon>
        <taxon>Kaistiaceae</taxon>
        <taxon>Kaistia</taxon>
    </lineage>
</organism>
<comment type="catalytic activity">
    <reaction evidence="7">
        <text>DNA(n) + a 2'-deoxyribonucleoside 5'-triphosphate = DNA(n+1) + diphosphate</text>
        <dbReference type="Rhea" id="RHEA:22508"/>
        <dbReference type="Rhea" id="RHEA-COMP:17339"/>
        <dbReference type="Rhea" id="RHEA-COMP:17340"/>
        <dbReference type="ChEBI" id="CHEBI:33019"/>
        <dbReference type="ChEBI" id="CHEBI:61560"/>
        <dbReference type="ChEBI" id="CHEBI:173112"/>
        <dbReference type="EC" id="2.7.7.7"/>
    </reaction>
</comment>
<dbReference type="Gene3D" id="3.40.50.300">
    <property type="entry name" value="P-loop containing nucleotide triphosphate hydrolases"/>
    <property type="match status" value="1"/>
</dbReference>
<keyword evidence="2" id="KW-0808">Transferase</keyword>
<evidence type="ECO:0000256" key="4">
    <source>
        <dbReference type="ARBA" id="ARBA00022705"/>
    </source>
</evidence>
<keyword evidence="5" id="KW-0239">DNA-directed DNA polymerase</keyword>
<evidence type="ECO:0000256" key="7">
    <source>
        <dbReference type="ARBA" id="ARBA00049244"/>
    </source>
</evidence>
<keyword evidence="3" id="KW-0548">Nucleotidyltransferase</keyword>
<sequence>MVQIKPQDAERFLKKPNPDVRVVLIYGTDVGLVSERAAAFASTIVGASDDPFALIRLDSSEIAADPGRLADEAGTIGLFGGDRAIRVRVAGNRPIQTAVEAVLANPPRDAWVILEAGDIKKGTGLRKLCEGARGAAAIACYADGVAMLDGLIDAEMAAAGLSIDDDARELLRSLLGADRLASRSEVQKLSLYATGLGRVDIEAVKAIVGDASATAVDEAVDAMAGGDVAVLDRSLRRLVSSGTPSFVVAAAGLRQLQLLHRICAAVEEGAPAESAIESAAGYIFPQRKAKLGQQVRLWTSDRLFMVAERVERAIFESRIKPALGEAIVEKALTGVALSARARRR</sequence>
<dbReference type="GO" id="GO:0006261">
    <property type="term" value="P:DNA-templated DNA replication"/>
    <property type="evidence" value="ECO:0007669"/>
    <property type="project" value="TreeGrafter"/>
</dbReference>
<proteinExistence type="inferred from homology"/>
<dbReference type="NCBIfam" id="TIGR01128">
    <property type="entry name" value="holA"/>
    <property type="match status" value="1"/>
</dbReference>
<dbReference type="Gene3D" id="1.10.8.60">
    <property type="match status" value="1"/>
</dbReference>
<dbReference type="InterPro" id="IPR027417">
    <property type="entry name" value="P-loop_NTPase"/>
</dbReference>
<dbReference type="PANTHER" id="PTHR34388">
    <property type="entry name" value="DNA POLYMERASE III SUBUNIT DELTA"/>
    <property type="match status" value="1"/>
</dbReference>
<reference evidence="8 9" key="1">
    <citation type="submission" date="2016-11" db="EMBL/GenBank/DDBJ databases">
        <authorList>
            <person name="Jaros S."/>
            <person name="Januszkiewicz K."/>
            <person name="Wedrychowicz H."/>
        </authorList>
    </citation>
    <scope>NUCLEOTIDE SEQUENCE [LARGE SCALE GENOMIC DNA]</scope>
    <source>
        <strain evidence="8 9">DSM 19436</strain>
    </source>
</reference>
<dbReference type="Gene3D" id="1.20.272.10">
    <property type="match status" value="1"/>
</dbReference>
<protein>
    <recommendedName>
        <fullName evidence="1">DNA-directed DNA polymerase</fullName>
        <ecNumber evidence="1">2.7.7.7</ecNumber>
    </recommendedName>
</protein>
<dbReference type="EC" id="2.7.7.7" evidence="1"/>
<dbReference type="InterPro" id="IPR005790">
    <property type="entry name" value="DNA_polIII_delta"/>
</dbReference>
<name>A0A1M5CV94_9HYPH</name>
<keyword evidence="4" id="KW-0235">DNA replication</keyword>
<evidence type="ECO:0000313" key="8">
    <source>
        <dbReference type="EMBL" id="SHF58603.1"/>
    </source>
</evidence>
<gene>
    <name evidence="8" type="ORF">SAMN02745157_2474</name>
</gene>
<dbReference type="PANTHER" id="PTHR34388:SF1">
    <property type="entry name" value="DNA POLYMERASE III SUBUNIT DELTA"/>
    <property type="match status" value="1"/>
</dbReference>
<evidence type="ECO:0000256" key="5">
    <source>
        <dbReference type="ARBA" id="ARBA00022932"/>
    </source>
</evidence>
<dbReference type="GO" id="GO:0003677">
    <property type="term" value="F:DNA binding"/>
    <property type="evidence" value="ECO:0007669"/>
    <property type="project" value="InterPro"/>
</dbReference>
<evidence type="ECO:0000256" key="3">
    <source>
        <dbReference type="ARBA" id="ARBA00022695"/>
    </source>
</evidence>
<dbReference type="GO" id="GO:0009360">
    <property type="term" value="C:DNA polymerase III complex"/>
    <property type="evidence" value="ECO:0007669"/>
    <property type="project" value="TreeGrafter"/>
</dbReference>
<dbReference type="AlphaFoldDB" id="A0A1M5CV94"/>
<dbReference type="GO" id="GO:0003887">
    <property type="term" value="F:DNA-directed DNA polymerase activity"/>
    <property type="evidence" value="ECO:0007669"/>
    <property type="project" value="UniProtKB-KW"/>
</dbReference>
<evidence type="ECO:0000313" key="9">
    <source>
        <dbReference type="Proteomes" id="UP000184485"/>
    </source>
</evidence>
<dbReference type="InterPro" id="IPR008921">
    <property type="entry name" value="DNA_pol3_clamp-load_cplx_C"/>
</dbReference>
<keyword evidence="9" id="KW-1185">Reference proteome</keyword>
<dbReference type="EMBL" id="FQUP01000002">
    <property type="protein sequence ID" value="SHF58603.1"/>
    <property type="molecule type" value="Genomic_DNA"/>
</dbReference>
<dbReference type="SUPFAM" id="SSF48019">
    <property type="entry name" value="post-AAA+ oligomerization domain-like"/>
    <property type="match status" value="1"/>
</dbReference>
<accession>A0A1M5CV94</accession>
<dbReference type="STRING" id="1122133.SAMN02745157_2474"/>
<comment type="similarity">
    <text evidence="6">Belongs to the DNA polymerase HolA subunit family.</text>
</comment>
<evidence type="ECO:0000256" key="6">
    <source>
        <dbReference type="ARBA" id="ARBA00034754"/>
    </source>
</evidence>